<dbReference type="Gene3D" id="3.30.300.30">
    <property type="match status" value="1"/>
</dbReference>
<evidence type="ECO:0000256" key="2">
    <source>
        <dbReference type="ARBA" id="ARBA00006432"/>
    </source>
</evidence>
<dbReference type="EC" id="6.2.1.3" evidence="12"/>
<evidence type="ECO:0000256" key="7">
    <source>
        <dbReference type="ARBA" id="ARBA00022741"/>
    </source>
</evidence>
<keyword evidence="10" id="KW-0472">Membrane</keyword>
<keyword evidence="6" id="KW-0812">Transmembrane</keyword>
<dbReference type="GO" id="GO:0005789">
    <property type="term" value="C:endoplasmic reticulum membrane"/>
    <property type="evidence" value="ECO:0007669"/>
    <property type="project" value="TreeGrafter"/>
</dbReference>
<evidence type="ECO:0000313" key="18">
    <source>
        <dbReference type="RefSeq" id="XP_037897593.1"/>
    </source>
</evidence>
<evidence type="ECO:0000256" key="5">
    <source>
        <dbReference type="ARBA" id="ARBA00022598"/>
    </source>
</evidence>
<comment type="similarity">
    <text evidence="2">Belongs to the ATP-dependent AMP-binding enzyme family.</text>
</comment>
<evidence type="ECO:0000313" key="17">
    <source>
        <dbReference type="Proteomes" id="UP000092443"/>
    </source>
</evidence>
<dbReference type="Gene3D" id="3.40.50.12780">
    <property type="entry name" value="N-terminal domain of ligase-like"/>
    <property type="match status" value="1"/>
</dbReference>
<keyword evidence="9" id="KW-1133">Transmembrane helix</keyword>
<evidence type="ECO:0000256" key="15">
    <source>
        <dbReference type="ARBA" id="ARBA00048666"/>
    </source>
</evidence>
<keyword evidence="3" id="KW-0813">Transport</keyword>
<keyword evidence="4" id="KW-1003">Cell membrane</keyword>
<keyword evidence="17" id="KW-1185">Reference proteome</keyword>
<evidence type="ECO:0000259" key="16">
    <source>
        <dbReference type="Pfam" id="PF00501"/>
    </source>
</evidence>
<dbReference type="GO" id="GO:0005886">
    <property type="term" value="C:plasma membrane"/>
    <property type="evidence" value="ECO:0007669"/>
    <property type="project" value="UniProtKB-SubCell"/>
</dbReference>
<dbReference type="Proteomes" id="UP000092443">
    <property type="component" value="Unplaced"/>
</dbReference>
<dbReference type="RefSeq" id="XP_037897593.1">
    <property type="nucleotide sequence ID" value="XM_038041665.1"/>
</dbReference>
<dbReference type="FunFam" id="3.40.50.12780:FF:000005">
    <property type="entry name" value="Solute carrier family 27 member 6"/>
    <property type="match status" value="1"/>
</dbReference>
<dbReference type="GO" id="GO:0004467">
    <property type="term" value="F:long-chain fatty acid-CoA ligase activity"/>
    <property type="evidence" value="ECO:0007669"/>
    <property type="project" value="UniProtKB-EC"/>
</dbReference>
<evidence type="ECO:0000256" key="3">
    <source>
        <dbReference type="ARBA" id="ARBA00022448"/>
    </source>
</evidence>
<comment type="catalytic activity">
    <reaction evidence="15">
        <text>tetracosanoate + ATP + CoA = tetracosanoyl-CoA + AMP + diphosphate</text>
        <dbReference type="Rhea" id="RHEA:33639"/>
        <dbReference type="ChEBI" id="CHEBI:30616"/>
        <dbReference type="ChEBI" id="CHEBI:31014"/>
        <dbReference type="ChEBI" id="CHEBI:33019"/>
        <dbReference type="ChEBI" id="CHEBI:57287"/>
        <dbReference type="ChEBI" id="CHEBI:65052"/>
        <dbReference type="ChEBI" id="CHEBI:456215"/>
    </reaction>
    <physiologicalReaction direction="left-to-right" evidence="15">
        <dbReference type="Rhea" id="RHEA:33640"/>
    </physiologicalReaction>
</comment>
<dbReference type="PANTHER" id="PTHR43107">
    <property type="entry name" value="LONG-CHAIN FATTY ACID TRANSPORT PROTEIN"/>
    <property type="match status" value="1"/>
</dbReference>
<evidence type="ECO:0000256" key="4">
    <source>
        <dbReference type="ARBA" id="ARBA00022475"/>
    </source>
</evidence>
<dbReference type="GO" id="GO:0000166">
    <property type="term" value="F:nucleotide binding"/>
    <property type="evidence" value="ECO:0007669"/>
    <property type="project" value="UniProtKB-KW"/>
</dbReference>
<dbReference type="GeneID" id="119642517"/>
<dbReference type="Pfam" id="PF00501">
    <property type="entry name" value="AMP-binding"/>
    <property type="match status" value="1"/>
</dbReference>
<comment type="subcellular location">
    <subcellularLocation>
        <location evidence="1">Cell membrane</location>
        <topology evidence="1">Multi-pass membrane protein</topology>
    </subcellularLocation>
</comment>
<evidence type="ECO:0000256" key="9">
    <source>
        <dbReference type="ARBA" id="ARBA00022989"/>
    </source>
</evidence>
<evidence type="ECO:0000256" key="6">
    <source>
        <dbReference type="ARBA" id="ARBA00022692"/>
    </source>
</evidence>
<evidence type="ECO:0000256" key="14">
    <source>
        <dbReference type="ARBA" id="ARBA00041297"/>
    </source>
</evidence>
<keyword evidence="8" id="KW-0276">Fatty acid metabolism</keyword>
<accession>A0A9C5ZFC2</accession>
<gene>
    <name evidence="18" type="primary">LOC119642517</name>
</gene>
<dbReference type="InterPro" id="IPR020845">
    <property type="entry name" value="AMP-binding_CS"/>
</dbReference>
<evidence type="ECO:0000256" key="10">
    <source>
        <dbReference type="ARBA" id="ARBA00023136"/>
    </source>
</evidence>
<keyword evidence="7" id="KW-0547">Nucleotide-binding</keyword>
<proteinExistence type="inferred from homology"/>
<dbReference type="InterPro" id="IPR045851">
    <property type="entry name" value="AMP-bd_C_sf"/>
</dbReference>
<evidence type="ECO:0000256" key="13">
    <source>
        <dbReference type="ARBA" id="ARBA00036527"/>
    </source>
</evidence>
<name>A0A9C5ZFC2_9MUSC</name>
<dbReference type="NCBIfam" id="NF006134">
    <property type="entry name" value="PRK08279.1"/>
    <property type="match status" value="1"/>
</dbReference>
<sequence length="646" mass="72465">MNWIFGLPALALALLAVFLTKPGWRWFYIAGATSKRDLTYVITPQVRRNLNDAQQELRALWAYIKLLLLTRKLEKKNLTIADIFQKNTAKHPDKIAIVSETQAWTFRNLHEFSNQVANVFLTHGYKKSDVVGVMLGNCPEYVGIWLGLSKIGIITALINTNLRGQSLLHSIAVAKCTAIIYGEAFAQVVDDISKKIPSNIAFYQINNDLNIPVKSPSRNLMSLLKTAATEKISAPVEHSFHHDKLLYIYTSGTTGLPKAAVISHSRYVFIAAGIHYTLGFEQNDIFYTPLPLYHTAGGIMSMGQALIFGCTVAIRKKFSASSYFADCFKYNATVGQYIGEMARYILATPLSENDHKHKVRMVFGNGLRPQIWPRFTERFNISKVGEFYGATEGNANIMNHDNTVGAIGFVSRILPQIYPISIIRADPDTGEPIRGPNGLCQLCKPQEPGVFIGKIVPGNPAREFLGYVDQTASAKKVVYDVFKKGDMAFISGDLLVSDEKGYLYFIDRTGDTFRWKGENVSTGEVETQLTTLVGYRDTIVYGVTIPNTEGRAGMAAIYDPERQLDLDSFTLDLKKVLPVYARPQFLRFLTKIDLTGTFKLRKIDLQKEGYDPNIITDPLYYQTCTGKYEPISKEVYSMICRNELKF</sequence>
<dbReference type="PROSITE" id="PS00455">
    <property type="entry name" value="AMP_BINDING"/>
    <property type="match status" value="1"/>
</dbReference>
<dbReference type="GO" id="GO:0044539">
    <property type="term" value="P:long-chain fatty acid import into cell"/>
    <property type="evidence" value="ECO:0007669"/>
    <property type="project" value="TreeGrafter"/>
</dbReference>
<dbReference type="PANTHER" id="PTHR43107:SF21">
    <property type="entry name" value="FATTY ACID TRANSPORT PROTEIN 1, ISOFORM F-RELATED"/>
    <property type="match status" value="1"/>
</dbReference>
<dbReference type="SUPFAM" id="SSF56801">
    <property type="entry name" value="Acetyl-CoA synthetase-like"/>
    <property type="match status" value="1"/>
</dbReference>
<keyword evidence="8" id="KW-0443">Lipid metabolism</keyword>
<evidence type="ECO:0000256" key="1">
    <source>
        <dbReference type="ARBA" id="ARBA00004651"/>
    </source>
</evidence>
<comment type="catalytic activity">
    <reaction evidence="11">
        <text>a long-chain fatty acid + ATP + CoA = a long-chain fatty acyl-CoA + AMP + diphosphate</text>
        <dbReference type="Rhea" id="RHEA:15421"/>
        <dbReference type="ChEBI" id="CHEBI:30616"/>
        <dbReference type="ChEBI" id="CHEBI:33019"/>
        <dbReference type="ChEBI" id="CHEBI:57287"/>
        <dbReference type="ChEBI" id="CHEBI:57560"/>
        <dbReference type="ChEBI" id="CHEBI:83139"/>
        <dbReference type="ChEBI" id="CHEBI:456215"/>
        <dbReference type="EC" id="6.2.1.3"/>
    </reaction>
    <physiologicalReaction direction="left-to-right" evidence="11">
        <dbReference type="Rhea" id="RHEA:15422"/>
    </physiologicalReaction>
</comment>
<keyword evidence="5" id="KW-0436">Ligase</keyword>
<dbReference type="AlphaFoldDB" id="A0A9C5ZFC2"/>
<feature type="domain" description="AMP-dependent synthetase/ligase" evidence="16">
    <location>
        <begin position="84"/>
        <end position="433"/>
    </location>
</feature>
<dbReference type="InterPro" id="IPR000873">
    <property type="entry name" value="AMP-dep_synth/lig_dom"/>
</dbReference>
<organism evidence="17 18">
    <name type="scientific">Glossina fuscipes</name>
    <dbReference type="NCBI Taxonomy" id="7396"/>
    <lineage>
        <taxon>Eukaryota</taxon>
        <taxon>Metazoa</taxon>
        <taxon>Ecdysozoa</taxon>
        <taxon>Arthropoda</taxon>
        <taxon>Hexapoda</taxon>
        <taxon>Insecta</taxon>
        <taxon>Pterygota</taxon>
        <taxon>Neoptera</taxon>
        <taxon>Endopterygota</taxon>
        <taxon>Diptera</taxon>
        <taxon>Brachycera</taxon>
        <taxon>Muscomorpha</taxon>
        <taxon>Hippoboscoidea</taxon>
        <taxon>Glossinidae</taxon>
        <taxon>Glossina</taxon>
    </lineage>
</organism>
<dbReference type="InterPro" id="IPR042099">
    <property type="entry name" value="ANL_N_sf"/>
</dbReference>
<protein>
    <recommendedName>
        <fullName evidence="12">long-chain-fatty-acid--CoA ligase</fullName>
        <ecNumber evidence="12">6.2.1.3</ecNumber>
    </recommendedName>
    <alternativeName>
        <fullName evidence="14">Long-chain-fatty-acid--CoA ligase</fullName>
    </alternativeName>
</protein>
<evidence type="ECO:0000256" key="12">
    <source>
        <dbReference type="ARBA" id="ARBA00026121"/>
    </source>
</evidence>
<dbReference type="GO" id="GO:0005324">
    <property type="term" value="F:long-chain fatty acid transmembrane transporter activity"/>
    <property type="evidence" value="ECO:0007669"/>
    <property type="project" value="TreeGrafter"/>
</dbReference>
<evidence type="ECO:0000256" key="11">
    <source>
        <dbReference type="ARBA" id="ARBA00024484"/>
    </source>
</evidence>
<reference evidence="18" key="1">
    <citation type="submission" date="2025-08" db="UniProtKB">
        <authorList>
            <consortium name="RefSeq"/>
        </authorList>
    </citation>
    <scope>IDENTIFICATION</scope>
    <source>
        <tissue evidence="18">Whole body pupa</tissue>
    </source>
</reference>
<evidence type="ECO:0000256" key="8">
    <source>
        <dbReference type="ARBA" id="ARBA00022832"/>
    </source>
</evidence>
<comment type="catalytic activity">
    <reaction evidence="13">
        <text>a very long-chain fatty acid + ATP + CoA = a very long-chain fatty acyl-CoA + AMP + diphosphate</text>
        <dbReference type="Rhea" id="RHEA:54536"/>
        <dbReference type="ChEBI" id="CHEBI:30616"/>
        <dbReference type="ChEBI" id="CHEBI:33019"/>
        <dbReference type="ChEBI" id="CHEBI:57287"/>
        <dbReference type="ChEBI" id="CHEBI:58950"/>
        <dbReference type="ChEBI" id="CHEBI:138261"/>
        <dbReference type="ChEBI" id="CHEBI:456215"/>
    </reaction>
    <physiologicalReaction direction="left-to-right" evidence="13">
        <dbReference type="Rhea" id="RHEA:54537"/>
    </physiologicalReaction>
</comment>
<dbReference type="FunFam" id="3.30.300.30:FF:000002">
    <property type="entry name" value="Long-chain fatty acid transport protein 1"/>
    <property type="match status" value="1"/>
</dbReference>